<gene>
    <name evidence="2" type="ORF">P4U88_05170</name>
</gene>
<sequence length="265" mass="30733">MNFLLVSCIIVILVIFVILFSEFFIPRKDTNRKRKTVYDGSIIGLEVTIGISIVIGVISPFIAYSFCKSEQTNTIVLYIGTILGSIISVCGAVLAVIITLKKQKEKQDDELRVLTKLKLKNLYSHIDVYLINNNFLTMDPKLLKDDNLVYNYARDFLELHTHAFKELSETSEKLFDIFDKEFEEEFEVCLHVLRYEKAKSTTFMAQLLNIYSIFKDDLSKKVFKGENLETCYNYTALQVFLVLESHFQSKLRLFNKEIKNVLEDL</sequence>
<accession>A0ABU6MRZ8</accession>
<comment type="caution">
    <text evidence="2">The sequence shown here is derived from an EMBL/GenBank/DDBJ whole genome shotgun (WGS) entry which is preliminary data.</text>
</comment>
<feature type="transmembrane region" description="Helical" evidence="1">
    <location>
        <begin position="6"/>
        <end position="25"/>
    </location>
</feature>
<dbReference type="RefSeq" id="WP_327919225.1">
    <property type="nucleotide sequence ID" value="NZ_JARMDB010000004.1"/>
</dbReference>
<keyword evidence="1" id="KW-0812">Transmembrane</keyword>
<proteinExistence type="predicted"/>
<keyword evidence="3" id="KW-1185">Reference proteome</keyword>
<feature type="transmembrane region" description="Helical" evidence="1">
    <location>
        <begin position="37"/>
        <end position="63"/>
    </location>
</feature>
<keyword evidence="1" id="KW-1133">Transmembrane helix</keyword>
<dbReference type="Proteomes" id="UP001309448">
    <property type="component" value="Unassembled WGS sequence"/>
</dbReference>
<evidence type="ECO:0000256" key="1">
    <source>
        <dbReference type="SAM" id="Phobius"/>
    </source>
</evidence>
<keyword evidence="1" id="KW-0472">Membrane</keyword>
<dbReference type="EMBL" id="JARMDB010000004">
    <property type="protein sequence ID" value="MED1565343.1"/>
    <property type="molecule type" value="Genomic_DNA"/>
</dbReference>
<reference evidence="2 3" key="1">
    <citation type="submission" date="2023-03" db="EMBL/GenBank/DDBJ databases">
        <title>Bacillus Genome Sequencing.</title>
        <authorList>
            <person name="Dunlap C."/>
        </authorList>
    </citation>
    <scope>NUCLEOTIDE SEQUENCE [LARGE SCALE GENOMIC DNA]</scope>
    <source>
        <strain evidence="2 3">B-615</strain>
    </source>
</reference>
<feature type="transmembrane region" description="Helical" evidence="1">
    <location>
        <begin position="75"/>
        <end position="100"/>
    </location>
</feature>
<name>A0ABU6MRZ8_9BACI</name>
<evidence type="ECO:0000313" key="2">
    <source>
        <dbReference type="EMBL" id="MED1565343.1"/>
    </source>
</evidence>
<evidence type="ECO:0000313" key="3">
    <source>
        <dbReference type="Proteomes" id="UP001309448"/>
    </source>
</evidence>
<protein>
    <submittedName>
        <fullName evidence="2">Uncharacterized protein</fullName>
    </submittedName>
</protein>
<organism evidence="2 3">
    <name type="scientific">Bacillus paramycoides</name>
    <dbReference type="NCBI Taxonomy" id="2026194"/>
    <lineage>
        <taxon>Bacteria</taxon>
        <taxon>Bacillati</taxon>
        <taxon>Bacillota</taxon>
        <taxon>Bacilli</taxon>
        <taxon>Bacillales</taxon>
        <taxon>Bacillaceae</taxon>
        <taxon>Bacillus</taxon>
        <taxon>Bacillus cereus group</taxon>
    </lineage>
</organism>